<feature type="chain" id="PRO_5046623089" evidence="3">
    <location>
        <begin position="27"/>
        <end position="507"/>
    </location>
</feature>
<comment type="caution">
    <text evidence="4">The sequence shown here is derived from an EMBL/GenBank/DDBJ whole genome shotgun (WGS) entry which is preliminary data.</text>
</comment>
<reference evidence="4" key="1">
    <citation type="submission" date="2021-10" db="EMBL/GenBank/DDBJ databases">
        <title>Loktanella gaetbuli sp. nov., isolated from a tidal flat.</title>
        <authorList>
            <person name="Park S."/>
            <person name="Yoon J.-H."/>
        </authorList>
    </citation>
    <scope>NUCLEOTIDE SEQUENCE</scope>
    <source>
        <strain evidence="4">TSTF-M6</strain>
    </source>
</reference>
<accession>A0ABS8BSM4</accession>
<dbReference type="Gene3D" id="3.40.710.10">
    <property type="entry name" value="DD-peptidase/beta-lactamase superfamily"/>
    <property type="match status" value="2"/>
</dbReference>
<evidence type="ECO:0000256" key="2">
    <source>
        <dbReference type="ARBA" id="ARBA00022801"/>
    </source>
</evidence>
<gene>
    <name evidence="4" type="primary">dacB</name>
    <name evidence="4" type="ORF">LGQ03_05750</name>
</gene>
<keyword evidence="3" id="KW-0732">Signal</keyword>
<evidence type="ECO:0000313" key="4">
    <source>
        <dbReference type="EMBL" id="MCB5198738.1"/>
    </source>
</evidence>
<proteinExistence type="inferred from homology"/>
<dbReference type="SUPFAM" id="SSF56601">
    <property type="entry name" value="beta-lactamase/transpeptidase-like"/>
    <property type="match status" value="1"/>
</dbReference>
<keyword evidence="2 4" id="KW-0378">Hydrolase</keyword>
<keyword evidence="4" id="KW-0121">Carboxypeptidase</keyword>
<protein>
    <submittedName>
        <fullName evidence="4">D-alanyl-D-alanine carboxypeptidase/D-alanyl-D-alanine-endopeptidase</fullName>
        <ecNumber evidence="4">3.4.16.4</ecNumber>
    </submittedName>
</protein>
<dbReference type="PANTHER" id="PTHR30023">
    <property type="entry name" value="D-ALANYL-D-ALANINE CARBOXYPEPTIDASE"/>
    <property type="match status" value="1"/>
</dbReference>
<dbReference type="InterPro" id="IPR006311">
    <property type="entry name" value="TAT_signal"/>
</dbReference>
<dbReference type="PANTHER" id="PTHR30023:SF0">
    <property type="entry name" value="PENICILLIN-SENSITIVE CARBOXYPEPTIDASE A"/>
    <property type="match status" value="1"/>
</dbReference>
<dbReference type="EMBL" id="JAJATZ010000002">
    <property type="protein sequence ID" value="MCB5198738.1"/>
    <property type="molecule type" value="Genomic_DNA"/>
</dbReference>
<dbReference type="PRINTS" id="PR00922">
    <property type="entry name" value="DADACBPTASE3"/>
</dbReference>
<name>A0ABS8BSM4_9RHOB</name>
<dbReference type="PROSITE" id="PS51318">
    <property type="entry name" value="TAT"/>
    <property type="match status" value="1"/>
</dbReference>
<dbReference type="InterPro" id="IPR012338">
    <property type="entry name" value="Beta-lactam/transpept-like"/>
</dbReference>
<dbReference type="Gene3D" id="3.50.80.20">
    <property type="entry name" value="D-Ala-D-Ala carboxypeptidase C, peptidase S13"/>
    <property type="match status" value="1"/>
</dbReference>
<dbReference type="EC" id="3.4.16.4" evidence="4"/>
<comment type="similarity">
    <text evidence="1">Belongs to the peptidase S13 family.</text>
</comment>
<dbReference type="Pfam" id="PF02113">
    <property type="entry name" value="Peptidase_S13"/>
    <property type="match status" value="1"/>
</dbReference>
<sequence>MTTRSHLTRRALIASLLAGGAGAAFAAPTQTLRPVVRPDAQIQGEALLSARPMLRSTAADLIREAGLDGQTGFVIADAATGQVLEAVDPDTARPPASVTKAISALYAVESLGADYRFGTRVIGTGPIVEGVLQGDLILAGGGDPTLATDDLAGLVAQLVAAGITGIDGRFLVWDGALPGVKEIEPGQLDQLSYNPSLGGLNLNFNRVMFEWARTASGYDITMDARSESLRPPVTAARMRVVDRSSPIYTYAEGADFDDWTVARRALGGSGSRWLPVRFPAIYAAEVFQVLAAGSGILLPRGALTDTQPEGANLAVHESEQLDDVARGMMRFSTNLTAEVLGMTATAARQGAPLSMRLSAEQMAQWVADRTGAVARFADHSGLTDQNEISAAEMVAFLRGTGVKSTLEPLMREVVMVDDSRRALDGFSGTVRAKTGTLNFVSALAGYVTTAQARSLSFAIFSHDPEAREQSKSSLDEAPAGTAAYNGRAKRLQQKLLQRWLILGDMTG</sequence>
<organism evidence="4 5">
    <name type="scientific">Loktanella gaetbuli</name>
    <dbReference type="NCBI Taxonomy" id="2881335"/>
    <lineage>
        <taxon>Bacteria</taxon>
        <taxon>Pseudomonadati</taxon>
        <taxon>Pseudomonadota</taxon>
        <taxon>Alphaproteobacteria</taxon>
        <taxon>Rhodobacterales</taxon>
        <taxon>Roseobacteraceae</taxon>
        <taxon>Loktanella</taxon>
    </lineage>
</organism>
<feature type="signal peptide" evidence="3">
    <location>
        <begin position="1"/>
        <end position="26"/>
    </location>
</feature>
<evidence type="ECO:0000256" key="3">
    <source>
        <dbReference type="SAM" id="SignalP"/>
    </source>
</evidence>
<keyword evidence="4" id="KW-0645">Protease</keyword>
<dbReference type="GO" id="GO:0009002">
    <property type="term" value="F:serine-type D-Ala-D-Ala carboxypeptidase activity"/>
    <property type="evidence" value="ECO:0007669"/>
    <property type="project" value="UniProtKB-EC"/>
</dbReference>
<dbReference type="RefSeq" id="WP_226747623.1">
    <property type="nucleotide sequence ID" value="NZ_JAJATZ010000002.1"/>
</dbReference>
<keyword evidence="5" id="KW-1185">Reference proteome</keyword>
<dbReference type="NCBIfam" id="TIGR00666">
    <property type="entry name" value="PBP4"/>
    <property type="match status" value="1"/>
</dbReference>
<evidence type="ECO:0000313" key="5">
    <source>
        <dbReference type="Proteomes" id="UP001138961"/>
    </source>
</evidence>
<evidence type="ECO:0000256" key="1">
    <source>
        <dbReference type="ARBA" id="ARBA00006096"/>
    </source>
</evidence>
<dbReference type="InterPro" id="IPR000667">
    <property type="entry name" value="Peptidase_S13"/>
</dbReference>
<dbReference type="Proteomes" id="UP001138961">
    <property type="component" value="Unassembled WGS sequence"/>
</dbReference>